<dbReference type="EMBL" id="SLXA01000010">
    <property type="protein sequence ID" value="TCO84026.1"/>
    <property type="molecule type" value="Genomic_DNA"/>
</dbReference>
<evidence type="ECO:0000256" key="2">
    <source>
        <dbReference type="ARBA" id="ARBA00022801"/>
    </source>
</evidence>
<sequence>MSKYLVVVDMQKDFIDGSLGSAEAQAVLPKVIEKIKNFPGTVVYTRDTHEDNYLETLEGKKLPVVHCVRDTEGWKFQDDIQQLVTANRSLVFDKETFGSIQMAGCLQGIDRMAPIDEVIVVGLCTDICVMANATLIRTAMPNTPVRVDASCCAGSTPEAHRCALEAMKSLQIEIDE</sequence>
<evidence type="ECO:0000313" key="4">
    <source>
        <dbReference type="EMBL" id="TCO84026.1"/>
    </source>
</evidence>
<keyword evidence="5" id="KW-1185">Reference proteome</keyword>
<comment type="similarity">
    <text evidence="1">Belongs to the isochorismatase family.</text>
</comment>
<dbReference type="InterPro" id="IPR036380">
    <property type="entry name" value="Isochorismatase-like_sf"/>
</dbReference>
<dbReference type="CDD" id="cd00431">
    <property type="entry name" value="cysteine_hydrolases"/>
    <property type="match status" value="1"/>
</dbReference>
<keyword evidence="2" id="KW-0378">Hydrolase</keyword>
<proteinExistence type="inferred from homology"/>
<evidence type="ECO:0000259" key="3">
    <source>
        <dbReference type="Pfam" id="PF00857"/>
    </source>
</evidence>
<dbReference type="Proteomes" id="UP000295711">
    <property type="component" value="Unassembled WGS sequence"/>
</dbReference>
<dbReference type="InterPro" id="IPR000868">
    <property type="entry name" value="Isochorismatase-like_dom"/>
</dbReference>
<gene>
    <name evidence="4" type="ORF">EV212_11049</name>
</gene>
<dbReference type="GO" id="GO:0016787">
    <property type="term" value="F:hydrolase activity"/>
    <property type="evidence" value="ECO:0007669"/>
    <property type="project" value="UniProtKB-KW"/>
</dbReference>
<feature type="domain" description="Isochorismatase-like" evidence="3">
    <location>
        <begin position="5"/>
        <end position="169"/>
    </location>
</feature>
<dbReference type="PANTHER" id="PTHR43540">
    <property type="entry name" value="PEROXYUREIDOACRYLATE/UREIDOACRYLATE AMIDOHYDROLASE-RELATED"/>
    <property type="match status" value="1"/>
</dbReference>
<organism evidence="4 5">
    <name type="scientific">Frisingicoccus caecimuris</name>
    <dbReference type="NCBI Taxonomy" id="1796636"/>
    <lineage>
        <taxon>Bacteria</taxon>
        <taxon>Bacillati</taxon>
        <taxon>Bacillota</taxon>
        <taxon>Clostridia</taxon>
        <taxon>Lachnospirales</taxon>
        <taxon>Lachnospiraceae</taxon>
        <taxon>Frisingicoccus</taxon>
    </lineage>
</organism>
<evidence type="ECO:0000313" key="5">
    <source>
        <dbReference type="Proteomes" id="UP000295711"/>
    </source>
</evidence>
<comment type="caution">
    <text evidence="4">The sequence shown here is derived from an EMBL/GenBank/DDBJ whole genome shotgun (WGS) entry which is preliminary data.</text>
</comment>
<reference evidence="4 5" key="1">
    <citation type="submission" date="2019-03" db="EMBL/GenBank/DDBJ databases">
        <title>Genomic Encyclopedia of Type Strains, Phase IV (KMG-IV): sequencing the most valuable type-strain genomes for metagenomic binning, comparative biology and taxonomic classification.</title>
        <authorList>
            <person name="Goeker M."/>
        </authorList>
    </citation>
    <scope>NUCLEOTIDE SEQUENCE [LARGE SCALE GENOMIC DNA]</scope>
    <source>
        <strain evidence="4 5">DSM 28559</strain>
    </source>
</reference>
<dbReference type="Gene3D" id="3.40.50.850">
    <property type="entry name" value="Isochorismatase-like"/>
    <property type="match status" value="1"/>
</dbReference>
<protein>
    <submittedName>
        <fullName evidence="4">Nicotinamidase-related amidase</fullName>
    </submittedName>
</protein>
<accession>A0A4R2LL00</accession>
<dbReference type="OrthoDB" id="9796485at2"/>
<dbReference type="SUPFAM" id="SSF52499">
    <property type="entry name" value="Isochorismatase-like hydrolases"/>
    <property type="match status" value="1"/>
</dbReference>
<dbReference type="InterPro" id="IPR050272">
    <property type="entry name" value="Isochorismatase-like_hydrls"/>
</dbReference>
<dbReference type="Pfam" id="PF00857">
    <property type="entry name" value="Isochorismatase"/>
    <property type="match status" value="1"/>
</dbReference>
<evidence type="ECO:0000256" key="1">
    <source>
        <dbReference type="ARBA" id="ARBA00006336"/>
    </source>
</evidence>
<dbReference type="AlphaFoldDB" id="A0A4R2LL00"/>
<name>A0A4R2LL00_9FIRM</name>
<dbReference type="RefSeq" id="WP_132092616.1">
    <property type="nucleotide sequence ID" value="NZ_JANKAQ010000011.1"/>
</dbReference>